<feature type="binding site" evidence="8">
    <location>
        <begin position="305"/>
        <end position="308"/>
    </location>
    <ligand>
        <name>GTP</name>
        <dbReference type="ChEBI" id="CHEBI:37565"/>
    </ligand>
</feature>
<dbReference type="PRINTS" id="PR00326">
    <property type="entry name" value="GTP1OBG"/>
</dbReference>
<dbReference type="InterPro" id="IPR006073">
    <property type="entry name" value="GTP-bd"/>
</dbReference>
<comment type="similarity">
    <text evidence="1 8">Belongs to the TRAFAC class OBG-HflX-like GTPase superfamily. OBG GTPase family.</text>
</comment>
<dbReference type="NCBIfam" id="NF008955">
    <property type="entry name" value="PRK12297.1"/>
    <property type="match status" value="1"/>
</dbReference>
<dbReference type="FunFam" id="2.70.210.12:FF:000001">
    <property type="entry name" value="GTPase Obg"/>
    <property type="match status" value="1"/>
</dbReference>
<evidence type="ECO:0000259" key="10">
    <source>
        <dbReference type="PROSITE" id="PS51883"/>
    </source>
</evidence>
<protein>
    <recommendedName>
        <fullName evidence="8">GTPase Obg</fullName>
        <ecNumber evidence="8">3.6.5.-</ecNumber>
    </recommendedName>
    <alternativeName>
        <fullName evidence="8">GTP-binding protein Obg</fullName>
    </alternativeName>
</protein>
<dbReference type="EMBL" id="CACRSS010000020">
    <property type="protein sequence ID" value="VYT21395.1"/>
    <property type="molecule type" value="Genomic_DNA"/>
</dbReference>
<dbReference type="PROSITE" id="PS51710">
    <property type="entry name" value="G_OBG"/>
    <property type="match status" value="1"/>
</dbReference>
<evidence type="ECO:0000256" key="4">
    <source>
        <dbReference type="ARBA" id="ARBA00022741"/>
    </source>
</evidence>
<dbReference type="InterPro" id="IPR005225">
    <property type="entry name" value="Small_GTP-bd"/>
</dbReference>
<comment type="subcellular location">
    <subcellularLocation>
        <location evidence="8">Cytoplasm</location>
    </subcellularLocation>
</comment>
<feature type="binding site" evidence="8">
    <location>
        <begin position="332"/>
        <end position="334"/>
    </location>
    <ligand>
        <name>GTP</name>
        <dbReference type="ChEBI" id="CHEBI:37565"/>
    </ligand>
</feature>
<evidence type="ECO:0000256" key="2">
    <source>
        <dbReference type="ARBA" id="ARBA00022490"/>
    </source>
</evidence>
<dbReference type="PIRSF" id="PIRSF002401">
    <property type="entry name" value="GTP_bd_Obg/CgtA"/>
    <property type="match status" value="1"/>
</dbReference>
<dbReference type="InterPro" id="IPR006169">
    <property type="entry name" value="GTP1_OBG_dom"/>
</dbReference>
<dbReference type="GO" id="GO:0003924">
    <property type="term" value="F:GTPase activity"/>
    <property type="evidence" value="ECO:0007669"/>
    <property type="project" value="UniProtKB-UniRule"/>
</dbReference>
<dbReference type="EC" id="3.6.5.-" evidence="8"/>
<dbReference type="Pfam" id="PF01018">
    <property type="entry name" value="GTP1_OBG"/>
    <property type="match status" value="1"/>
</dbReference>
<feature type="binding site" evidence="8">
    <location>
        <begin position="213"/>
        <end position="217"/>
    </location>
    <ligand>
        <name>GTP</name>
        <dbReference type="ChEBI" id="CHEBI:37565"/>
    </ligand>
</feature>
<dbReference type="InterPro" id="IPR036726">
    <property type="entry name" value="GTP1_OBG_dom_sf"/>
</dbReference>
<dbReference type="GO" id="GO:0005737">
    <property type="term" value="C:cytoplasm"/>
    <property type="evidence" value="ECO:0007669"/>
    <property type="project" value="UniProtKB-SubCell"/>
</dbReference>
<keyword evidence="4 8" id="KW-0547">Nucleotide-binding</keyword>
<dbReference type="InterPro" id="IPR027417">
    <property type="entry name" value="P-loop_NTPase"/>
</dbReference>
<dbReference type="SUPFAM" id="SSF82051">
    <property type="entry name" value="Obg GTP-binding protein N-terminal domain"/>
    <property type="match status" value="1"/>
</dbReference>
<evidence type="ECO:0000259" key="9">
    <source>
        <dbReference type="PROSITE" id="PS51710"/>
    </source>
</evidence>
<comment type="function">
    <text evidence="8">An essential GTPase which binds GTP, GDP and possibly (p)ppGpp with moderate affinity, with high nucleotide exchange rates and a fairly low GTP hydrolysis rate. Plays a role in control of the cell cycle, stress response, ribosome biogenesis and in those bacteria that undergo differentiation, in morphogenesis control.</text>
</comment>
<dbReference type="NCBIfam" id="TIGR02729">
    <property type="entry name" value="Obg_CgtA"/>
    <property type="match status" value="1"/>
</dbReference>
<proteinExistence type="inferred from homology"/>
<evidence type="ECO:0000313" key="11">
    <source>
        <dbReference type="EMBL" id="VYT21395.1"/>
    </source>
</evidence>
<dbReference type="GO" id="GO:0043022">
    <property type="term" value="F:ribosome binding"/>
    <property type="evidence" value="ECO:0007669"/>
    <property type="project" value="UniProtKB-ARBA"/>
</dbReference>
<comment type="subunit">
    <text evidence="8">Monomer.</text>
</comment>
<dbReference type="NCBIfam" id="TIGR00231">
    <property type="entry name" value="small_GTP"/>
    <property type="match status" value="1"/>
</dbReference>
<feature type="binding site" evidence="8">
    <location>
        <position position="215"/>
    </location>
    <ligand>
        <name>Mg(2+)</name>
        <dbReference type="ChEBI" id="CHEBI:18420"/>
    </ligand>
</feature>
<comment type="cofactor">
    <cofactor evidence="8">
        <name>Mg(2+)</name>
        <dbReference type="ChEBI" id="CHEBI:18420"/>
    </cofactor>
</comment>
<feature type="domain" description="Obg" evidence="10">
    <location>
        <begin position="6"/>
        <end position="181"/>
    </location>
</feature>
<evidence type="ECO:0000256" key="6">
    <source>
        <dbReference type="ARBA" id="ARBA00022842"/>
    </source>
</evidence>
<dbReference type="Gene3D" id="3.40.50.300">
    <property type="entry name" value="P-loop containing nucleotide triphosphate hydrolases"/>
    <property type="match status" value="1"/>
</dbReference>
<evidence type="ECO:0000256" key="3">
    <source>
        <dbReference type="ARBA" id="ARBA00022723"/>
    </source>
</evidence>
<sequence>MLHIQNMFVDNIRIFARAGKGGNGLVSFRRAKFVPKGGPDGGDGGDGGSVILEVDPHTNDLRSFFYDPKLIATDGVGGQSAKKHGKNGKSVIGKVPPGTIIYRSNASSMAEATWLEREGEGIELEKIADLTEIGTRFTLCQGGIGGKGNWHFRSATNQAPTEAEMGTEGDEGVFFMELRRIADAGLVGYPNAGKSTLLGDISEAKPKVANYPFTTLQPIIGVVEFDSFRRCVVADIPGIIEGAHNNRGLGHEFLRHITRCKVLVFVLDMAGSEGRDPIEDLQNLRTEIKLYSEDLAKQPWFVVANKMDLEGAEENLANFRMRFPKVDVIPLSALNGEGISRLKSKLDELVGYKFVR</sequence>
<feature type="binding site" evidence="8">
    <location>
        <position position="195"/>
    </location>
    <ligand>
        <name>Mg(2+)</name>
        <dbReference type="ChEBI" id="CHEBI:18420"/>
    </ligand>
</feature>
<dbReference type="InterPro" id="IPR014100">
    <property type="entry name" value="GTP-bd_Obg/CgtA"/>
</dbReference>
<dbReference type="PANTHER" id="PTHR11702">
    <property type="entry name" value="DEVELOPMENTALLY REGULATED GTP-BINDING PROTEIN-RELATED"/>
    <property type="match status" value="1"/>
</dbReference>
<keyword evidence="6 8" id="KW-0460">Magnesium</keyword>
<evidence type="ECO:0000256" key="5">
    <source>
        <dbReference type="ARBA" id="ARBA00022801"/>
    </source>
</evidence>
<feature type="domain" description="OBG-type G" evidence="9">
    <location>
        <begin position="182"/>
        <end position="351"/>
    </location>
</feature>
<accession>A0A6N2URS7</accession>
<dbReference type="PANTHER" id="PTHR11702:SF31">
    <property type="entry name" value="MITOCHONDRIAL RIBOSOME-ASSOCIATED GTPASE 2"/>
    <property type="match status" value="1"/>
</dbReference>
<dbReference type="GO" id="GO:0000287">
    <property type="term" value="F:magnesium ion binding"/>
    <property type="evidence" value="ECO:0007669"/>
    <property type="project" value="InterPro"/>
</dbReference>
<name>A0A6N2URS7_9BACT</name>
<organism evidence="11">
    <name type="scientific">Akkermansia muciniphila</name>
    <dbReference type="NCBI Taxonomy" id="239935"/>
    <lineage>
        <taxon>Bacteria</taxon>
        <taxon>Pseudomonadati</taxon>
        <taxon>Verrucomicrobiota</taxon>
        <taxon>Verrucomicrobiia</taxon>
        <taxon>Verrucomicrobiales</taxon>
        <taxon>Akkermansiaceae</taxon>
        <taxon>Akkermansia</taxon>
    </lineage>
</organism>
<dbReference type="GO" id="GO:0005525">
    <property type="term" value="F:GTP binding"/>
    <property type="evidence" value="ECO:0007669"/>
    <property type="project" value="UniProtKB-UniRule"/>
</dbReference>
<keyword evidence="5 8" id="KW-0378">Hydrolase</keyword>
<dbReference type="Pfam" id="PF01926">
    <property type="entry name" value="MMR_HSR1"/>
    <property type="match status" value="1"/>
</dbReference>
<dbReference type="InterPro" id="IPR031167">
    <property type="entry name" value="G_OBG"/>
</dbReference>
<dbReference type="CDD" id="cd01898">
    <property type="entry name" value="Obg"/>
    <property type="match status" value="1"/>
</dbReference>
<evidence type="ECO:0000256" key="7">
    <source>
        <dbReference type="ARBA" id="ARBA00023134"/>
    </source>
</evidence>
<dbReference type="HAMAP" id="MF_01454">
    <property type="entry name" value="GTPase_Obg"/>
    <property type="match status" value="1"/>
</dbReference>
<dbReference type="PROSITE" id="PS51883">
    <property type="entry name" value="OBG"/>
    <property type="match status" value="1"/>
</dbReference>
<reference evidence="11" key="1">
    <citation type="submission" date="2019-11" db="EMBL/GenBank/DDBJ databases">
        <authorList>
            <person name="Feng L."/>
        </authorList>
    </citation>
    <scope>NUCLEOTIDE SEQUENCE</scope>
    <source>
        <strain evidence="11">AMuciniphilaLFYP55</strain>
    </source>
</reference>
<dbReference type="AlphaFoldDB" id="A0A6N2URS7"/>
<dbReference type="Gene3D" id="2.70.210.12">
    <property type="entry name" value="GTP1/OBG domain"/>
    <property type="match status" value="1"/>
</dbReference>
<keyword evidence="3 8" id="KW-0479">Metal-binding</keyword>
<keyword evidence="2 8" id="KW-0963">Cytoplasm</keyword>
<dbReference type="GO" id="GO:0042254">
    <property type="term" value="P:ribosome biogenesis"/>
    <property type="evidence" value="ECO:0007669"/>
    <property type="project" value="UniProtKB-UniRule"/>
</dbReference>
<feature type="binding site" evidence="8">
    <location>
        <begin position="235"/>
        <end position="238"/>
    </location>
    <ligand>
        <name>GTP</name>
        <dbReference type="ChEBI" id="CHEBI:37565"/>
    </ligand>
</feature>
<evidence type="ECO:0000256" key="8">
    <source>
        <dbReference type="HAMAP-Rule" id="MF_01454"/>
    </source>
</evidence>
<dbReference type="SUPFAM" id="SSF52540">
    <property type="entry name" value="P-loop containing nucleoside triphosphate hydrolases"/>
    <property type="match status" value="1"/>
</dbReference>
<feature type="binding site" evidence="8">
    <location>
        <begin position="188"/>
        <end position="195"/>
    </location>
    <ligand>
        <name>GTP</name>
        <dbReference type="ChEBI" id="CHEBI:37565"/>
    </ligand>
</feature>
<evidence type="ECO:0000256" key="1">
    <source>
        <dbReference type="ARBA" id="ARBA00007699"/>
    </source>
</evidence>
<dbReference type="InterPro" id="IPR045086">
    <property type="entry name" value="OBG_GTPase"/>
</dbReference>
<dbReference type="NCBIfam" id="NF008956">
    <property type="entry name" value="PRK12299.1"/>
    <property type="match status" value="1"/>
</dbReference>
<keyword evidence="7 8" id="KW-0342">GTP-binding</keyword>
<gene>
    <name evidence="8 11" type="primary">obg</name>
    <name evidence="11" type="ORF">AMLFYP55_01113</name>
</gene>